<reference evidence="2 3" key="1">
    <citation type="submission" date="2016-06" db="EMBL/GenBank/DDBJ databases">
        <authorList>
            <person name="Kjaerup R.B."/>
            <person name="Dalgaard T.S."/>
            <person name="Juul-Madsen H.R."/>
        </authorList>
    </citation>
    <scope>NUCLEOTIDE SEQUENCE [LARGE SCALE GENOMIC DNA]</scope>
    <source>
        <strain evidence="2">2</strain>
    </source>
</reference>
<evidence type="ECO:0000313" key="2">
    <source>
        <dbReference type="EMBL" id="SBT10994.1"/>
    </source>
</evidence>
<dbReference type="Proteomes" id="UP000199600">
    <property type="component" value="Unassembled WGS sequence"/>
</dbReference>
<proteinExistence type="predicted"/>
<evidence type="ECO:0000259" key="1">
    <source>
        <dbReference type="Pfam" id="PF13490"/>
    </source>
</evidence>
<keyword evidence="3" id="KW-1185">Reference proteome</keyword>
<sequence length="57" mass="6813">MKSCREIHRLVIEGQDRELGFAERFSMRVHLMICTTCKRFDAQIDLMRQALRRFPGD</sequence>
<dbReference type="Pfam" id="PF13490">
    <property type="entry name" value="zf-HC2"/>
    <property type="match status" value="1"/>
</dbReference>
<protein>
    <recommendedName>
        <fullName evidence="1">Putative zinc-finger domain-containing protein</fullName>
    </recommendedName>
</protein>
<feature type="domain" description="Putative zinc-finger" evidence="1">
    <location>
        <begin position="4"/>
        <end position="37"/>
    </location>
</feature>
<dbReference type="EMBL" id="FLQY01000387">
    <property type="protein sequence ID" value="SBT10994.1"/>
    <property type="molecule type" value="Genomic_DNA"/>
</dbReference>
<dbReference type="RefSeq" id="WP_222102344.1">
    <property type="nucleotide sequence ID" value="NZ_FLQY01000387.1"/>
</dbReference>
<dbReference type="AlphaFoldDB" id="A0A1A8Y1J0"/>
<gene>
    <name evidence="2" type="ORF">PROAA_820010</name>
</gene>
<accession>A0A1A8Y1J0</accession>
<organism evidence="2 3">
    <name type="scientific">Candidatus Propionivibrio aalborgensis</name>
    <dbReference type="NCBI Taxonomy" id="1860101"/>
    <lineage>
        <taxon>Bacteria</taxon>
        <taxon>Pseudomonadati</taxon>
        <taxon>Pseudomonadota</taxon>
        <taxon>Betaproteobacteria</taxon>
        <taxon>Rhodocyclales</taxon>
        <taxon>Rhodocyclaceae</taxon>
        <taxon>Propionivibrio</taxon>
    </lineage>
</organism>
<name>A0A1A8Y1J0_9RHOO</name>
<dbReference type="InterPro" id="IPR027383">
    <property type="entry name" value="Znf_put"/>
</dbReference>
<evidence type="ECO:0000313" key="3">
    <source>
        <dbReference type="Proteomes" id="UP000199600"/>
    </source>
</evidence>